<dbReference type="STRING" id="905079.L1IUZ9"/>
<dbReference type="SUPFAM" id="SSF90229">
    <property type="entry name" value="CCCH zinc finger"/>
    <property type="match status" value="2"/>
</dbReference>
<sequence length="73" mass="8421">MPPKGFKTVICKFWENNMCAKGASCTFAHGMEELRRYTNAMERFKTKLCLFHMQGRCCKGPSCPYAHGLQELR</sequence>
<dbReference type="EnsemblProtists" id="EKX39714">
    <property type="protein sequence ID" value="EKX39714"/>
    <property type="gene ID" value="GUITHDRAFT_76217"/>
</dbReference>
<evidence type="ECO:0000256" key="1">
    <source>
        <dbReference type="ARBA" id="ARBA00022723"/>
    </source>
</evidence>
<dbReference type="InterPro" id="IPR036855">
    <property type="entry name" value="Znf_CCCH_sf"/>
</dbReference>
<dbReference type="PANTHER" id="PTHR38160:SF1">
    <property type="entry name" value="ZINC FINGER CCCH DOMAIN-CONTAINING PROTEIN 40"/>
    <property type="match status" value="1"/>
</dbReference>
<evidence type="ECO:0000259" key="5">
    <source>
        <dbReference type="PROSITE" id="PS50103"/>
    </source>
</evidence>
<dbReference type="InterPro" id="IPR045868">
    <property type="entry name" value="Znf_C3H13/40"/>
</dbReference>
<dbReference type="AlphaFoldDB" id="L1IUZ9"/>
<dbReference type="Pfam" id="PF00642">
    <property type="entry name" value="zf-CCCH"/>
    <property type="match status" value="1"/>
</dbReference>
<proteinExistence type="predicted"/>
<dbReference type="RefSeq" id="XP_005826694.1">
    <property type="nucleotide sequence ID" value="XM_005826637.1"/>
</dbReference>
<evidence type="ECO:0000313" key="7">
    <source>
        <dbReference type="EnsemblProtists" id="EKX39714"/>
    </source>
</evidence>
<feature type="zinc finger region" description="C3H1-type" evidence="4">
    <location>
        <begin position="43"/>
        <end position="70"/>
    </location>
</feature>
<accession>L1IUZ9</accession>
<dbReference type="Proteomes" id="UP000011087">
    <property type="component" value="Unassembled WGS sequence"/>
</dbReference>
<evidence type="ECO:0000256" key="4">
    <source>
        <dbReference type="PROSITE-ProRule" id="PRU00723"/>
    </source>
</evidence>
<dbReference type="OMA" id="KFTFCKY"/>
<dbReference type="GO" id="GO:0008270">
    <property type="term" value="F:zinc ion binding"/>
    <property type="evidence" value="ECO:0007669"/>
    <property type="project" value="UniProtKB-KW"/>
</dbReference>
<feature type="domain" description="C3H1-type" evidence="5">
    <location>
        <begin position="5"/>
        <end position="32"/>
    </location>
</feature>
<dbReference type="OrthoDB" id="415459at2759"/>
<evidence type="ECO:0000256" key="2">
    <source>
        <dbReference type="ARBA" id="ARBA00022771"/>
    </source>
</evidence>
<dbReference type="EMBL" id="JH993037">
    <property type="protein sequence ID" value="EKX39714.1"/>
    <property type="molecule type" value="Genomic_DNA"/>
</dbReference>
<dbReference type="GeneID" id="17296485"/>
<evidence type="ECO:0000313" key="6">
    <source>
        <dbReference type="EMBL" id="EKX39714.1"/>
    </source>
</evidence>
<feature type="domain" description="C3H1-type" evidence="5">
    <location>
        <begin position="43"/>
        <end position="70"/>
    </location>
</feature>
<dbReference type="Pfam" id="PF18345">
    <property type="entry name" value="zf_CCCH_4"/>
    <property type="match status" value="1"/>
</dbReference>
<reference evidence="7" key="3">
    <citation type="submission" date="2016-03" db="UniProtKB">
        <authorList>
            <consortium name="EnsemblProtists"/>
        </authorList>
    </citation>
    <scope>IDENTIFICATION</scope>
</reference>
<gene>
    <name evidence="6" type="ORF">GUITHDRAFT_76217</name>
</gene>
<dbReference type="HOGENOM" id="CLU_194958_0_0_1"/>
<organism evidence="6">
    <name type="scientific">Guillardia theta (strain CCMP2712)</name>
    <name type="common">Cryptophyte</name>
    <dbReference type="NCBI Taxonomy" id="905079"/>
    <lineage>
        <taxon>Eukaryota</taxon>
        <taxon>Cryptophyceae</taxon>
        <taxon>Pyrenomonadales</taxon>
        <taxon>Geminigeraceae</taxon>
        <taxon>Guillardia</taxon>
    </lineage>
</organism>
<dbReference type="PANTHER" id="PTHR38160">
    <property type="entry name" value="ZINC FINGER CCCH DOMAIN-CONTAINING PROTEIN 40"/>
    <property type="match status" value="1"/>
</dbReference>
<dbReference type="PROSITE" id="PS50103">
    <property type="entry name" value="ZF_C3H1"/>
    <property type="match status" value="2"/>
</dbReference>
<evidence type="ECO:0000313" key="8">
    <source>
        <dbReference type="Proteomes" id="UP000011087"/>
    </source>
</evidence>
<keyword evidence="2 4" id="KW-0863">Zinc-finger</keyword>
<feature type="zinc finger region" description="C3H1-type" evidence="4">
    <location>
        <begin position="5"/>
        <end position="32"/>
    </location>
</feature>
<protein>
    <recommendedName>
        <fullName evidence="5">C3H1-type domain-containing protein</fullName>
    </recommendedName>
</protein>
<dbReference type="SMART" id="SM00356">
    <property type="entry name" value="ZnF_C3H1"/>
    <property type="match status" value="2"/>
</dbReference>
<dbReference type="KEGG" id="gtt:GUITHDRAFT_76217"/>
<keyword evidence="3 4" id="KW-0862">Zinc</keyword>
<evidence type="ECO:0000256" key="3">
    <source>
        <dbReference type="ARBA" id="ARBA00022833"/>
    </source>
</evidence>
<name>L1IUZ9_GUITC</name>
<keyword evidence="1 4" id="KW-0479">Metal-binding</keyword>
<keyword evidence="8" id="KW-1185">Reference proteome</keyword>
<reference evidence="8" key="2">
    <citation type="submission" date="2012-11" db="EMBL/GenBank/DDBJ databases">
        <authorList>
            <person name="Kuo A."/>
            <person name="Curtis B.A."/>
            <person name="Tanifuji G."/>
            <person name="Burki F."/>
            <person name="Gruber A."/>
            <person name="Irimia M."/>
            <person name="Maruyama S."/>
            <person name="Arias M.C."/>
            <person name="Ball S.G."/>
            <person name="Gile G.H."/>
            <person name="Hirakawa Y."/>
            <person name="Hopkins J.F."/>
            <person name="Rensing S.A."/>
            <person name="Schmutz J."/>
            <person name="Symeonidi A."/>
            <person name="Elias M."/>
            <person name="Eveleigh R.J."/>
            <person name="Herman E.K."/>
            <person name="Klute M.J."/>
            <person name="Nakayama T."/>
            <person name="Obornik M."/>
            <person name="Reyes-Prieto A."/>
            <person name="Armbrust E.V."/>
            <person name="Aves S.J."/>
            <person name="Beiko R.G."/>
            <person name="Coutinho P."/>
            <person name="Dacks J.B."/>
            <person name="Durnford D.G."/>
            <person name="Fast N.M."/>
            <person name="Green B.R."/>
            <person name="Grisdale C."/>
            <person name="Hempe F."/>
            <person name="Henrissat B."/>
            <person name="Hoppner M.P."/>
            <person name="Ishida K.-I."/>
            <person name="Kim E."/>
            <person name="Koreny L."/>
            <person name="Kroth P.G."/>
            <person name="Liu Y."/>
            <person name="Malik S.-B."/>
            <person name="Maier U.G."/>
            <person name="McRose D."/>
            <person name="Mock T."/>
            <person name="Neilson J.A."/>
            <person name="Onodera N.T."/>
            <person name="Poole A.M."/>
            <person name="Pritham E.J."/>
            <person name="Richards T.A."/>
            <person name="Rocap G."/>
            <person name="Roy S.W."/>
            <person name="Sarai C."/>
            <person name="Schaack S."/>
            <person name="Shirato S."/>
            <person name="Slamovits C.H."/>
            <person name="Spencer D.F."/>
            <person name="Suzuki S."/>
            <person name="Worden A.Z."/>
            <person name="Zauner S."/>
            <person name="Barry K."/>
            <person name="Bell C."/>
            <person name="Bharti A.K."/>
            <person name="Crow J.A."/>
            <person name="Grimwood J."/>
            <person name="Kramer R."/>
            <person name="Lindquist E."/>
            <person name="Lucas S."/>
            <person name="Salamov A."/>
            <person name="McFadden G.I."/>
            <person name="Lane C.E."/>
            <person name="Keeling P.J."/>
            <person name="Gray M.W."/>
            <person name="Grigoriev I.V."/>
            <person name="Archibald J.M."/>
        </authorList>
    </citation>
    <scope>NUCLEOTIDE SEQUENCE</scope>
    <source>
        <strain evidence="8">CCMP2712</strain>
    </source>
</reference>
<feature type="non-terminal residue" evidence="6">
    <location>
        <position position="73"/>
    </location>
</feature>
<dbReference type="Gene3D" id="4.10.1000.10">
    <property type="entry name" value="Zinc finger, CCCH-type"/>
    <property type="match status" value="2"/>
</dbReference>
<reference evidence="6 8" key="1">
    <citation type="journal article" date="2012" name="Nature">
        <title>Algal genomes reveal evolutionary mosaicism and the fate of nucleomorphs.</title>
        <authorList>
            <consortium name="DOE Joint Genome Institute"/>
            <person name="Curtis B.A."/>
            <person name="Tanifuji G."/>
            <person name="Burki F."/>
            <person name="Gruber A."/>
            <person name="Irimia M."/>
            <person name="Maruyama S."/>
            <person name="Arias M.C."/>
            <person name="Ball S.G."/>
            <person name="Gile G.H."/>
            <person name="Hirakawa Y."/>
            <person name="Hopkins J.F."/>
            <person name="Kuo A."/>
            <person name="Rensing S.A."/>
            <person name="Schmutz J."/>
            <person name="Symeonidi A."/>
            <person name="Elias M."/>
            <person name="Eveleigh R.J."/>
            <person name="Herman E.K."/>
            <person name="Klute M.J."/>
            <person name="Nakayama T."/>
            <person name="Obornik M."/>
            <person name="Reyes-Prieto A."/>
            <person name="Armbrust E.V."/>
            <person name="Aves S.J."/>
            <person name="Beiko R.G."/>
            <person name="Coutinho P."/>
            <person name="Dacks J.B."/>
            <person name="Durnford D.G."/>
            <person name="Fast N.M."/>
            <person name="Green B.R."/>
            <person name="Grisdale C.J."/>
            <person name="Hempel F."/>
            <person name="Henrissat B."/>
            <person name="Hoppner M.P."/>
            <person name="Ishida K."/>
            <person name="Kim E."/>
            <person name="Koreny L."/>
            <person name="Kroth P.G."/>
            <person name="Liu Y."/>
            <person name="Malik S.B."/>
            <person name="Maier U.G."/>
            <person name="McRose D."/>
            <person name="Mock T."/>
            <person name="Neilson J.A."/>
            <person name="Onodera N.T."/>
            <person name="Poole A.M."/>
            <person name="Pritham E.J."/>
            <person name="Richards T.A."/>
            <person name="Rocap G."/>
            <person name="Roy S.W."/>
            <person name="Sarai C."/>
            <person name="Schaack S."/>
            <person name="Shirato S."/>
            <person name="Slamovits C.H."/>
            <person name="Spencer D.F."/>
            <person name="Suzuki S."/>
            <person name="Worden A.Z."/>
            <person name="Zauner S."/>
            <person name="Barry K."/>
            <person name="Bell C."/>
            <person name="Bharti A.K."/>
            <person name="Crow J.A."/>
            <person name="Grimwood J."/>
            <person name="Kramer R."/>
            <person name="Lindquist E."/>
            <person name="Lucas S."/>
            <person name="Salamov A."/>
            <person name="McFadden G.I."/>
            <person name="Lane C.E."/>
            <person name="Keeling P.J."/>
            <person name="Gray M.W."/>
            <person name="Grigoriev I.V."/>
            <person name="Archibald J.M."/>
        </authorList>
    </citation>
    <scope>NUCLEOTIDE SEQUENCE</scope>
    <source>
        <strain evidence="6 8">CCMP2712</strain>
    </source>
</reference>
<dbReference type="PaxDb" id="55529-EKX39714"/>
<dbReference type="InterPro" id="IPR000571">
    <property type="entry name" value="Znf_CCCH"/>
</dbReference>